<reference evidence="2" key="1">
    <citation type="submission" date="2020-02" db="EMBL/GenBank/DDBJ databases">
        <authorList>
            <person name="Meier V. D."/>
        </authorList>
    </citation>
    <scope>NUCLEOTIDE SEQUENCE</scope>
    <source>
        <strain evidence="2">AVDCRST_MAG63</strain>
    </source>
</reference>
<keyword evidence="1" id="KW-0732">Signal</keyword>
<feature type="chain" id="PRO_5027080462" description="DUF1326 domain-containing protein" evidence="1">
    <location>
        <begin position="24"/>
        <end position="214"/>
    </location>
</feature>
<dbReference type="Pfam" id="PF07040">
    <property type="entry name" value="DUF1326"/>
    <property type="match status" value="1"/>
</dbReference>
<evidence type="ECO:0000256" key="1">
    <source>
        <dbReference type="SAM" id="SignalP"/>
    </source>
</evidence>
<organism evidence="2">
    <name type="scientific">uncultured Armatimonadetes bacterium</name>
    <dbReference type="NCBI Taxonomy" id="157466"/>
    <lineage>
        <taxon>Bacteria</taxon>
        <taxon>Bacillati</taxon>
        <taxon>Armatimonadota</taxon>
        <taxon>environmental samples</taxon>
    </lineage>
</organism>
<evidence type="ECO:0000313" key="2">
    <source>
        <dbReference type="EMBL" id="CAA9278463.1"/>
    </source>
</evidence>
<dbReference type="InterPro" id="IPR009758">
    <property type="entry name" value="DUF1326"/>
</dbReference>
<gene>
    <name evidence="2" type="ORF">AVDCRST_MAG63-3430</name>
</gene>
<dbReference type="EMBL" id="CADCTO010000445">
    <property type="protein sequence ID" value="CAA9278463.1"/>
    <property type="molecule type" value="Genomic_DNA"/>
</dbReference>
<proteinExistence type="predicted"/>
<accession>A0A6J4JFL4</accession>
<dbReference type="AlphaFoldDB" id="A0A6J4JFL4"/>
<name>A0A6J4JFL4_9BACT</name>
<evidence type="ECO:0008006" key="3">
    <source>
        <dbReference type="Google" id="ProtNLM"/>
    </source>
</evidence>
<feature type="signal peptide" evidence="1">
    <location>
        <begin position="1"/>
        <end position="23"/>
    </location>
</feature>
<sequence>MKSLLLSGLLLAGVAAAAAPAGAEVVGEYVEARSLSVQAGPCHYNGEVTTSGREAVLAWKVDSGVLDGVRVDGLGVVAVVAGAGNLADAKTPRRSVLYVSEKATPAQRDALLRQIRAGAAAALGTVVAVKSVPQTLSFGDKTVRVLAGDDVRLSVSRYPCGHCTQPGQTWYKPLTSVNDAAVAQGVATGFKNAALGISWSQEASDNVFLGTFAF</sequence>
<protein>
    <recommendedName>
        <fullName evidence="3">DUF1326 domain-containing protein</fullName>
    </recommendedName>
</protein>